<evidence type="ECO:0000313" key="5">
    <source>
        <dbReference type="EMBL" id="PAV85784.1"/>
    </source>
</evidence>
<reference evidence="5 6" key="1">
    <citation type="journal article" date="2017" name="Curr. Biol.">
        <title>Genome architecture and evolution of a unichromosomal asexual nematode.</title>
        <authorList>
            <person name="Fradin H."/>
            <person name="Zegar C."/>
            <person name="Gutwein M."/>
            <person name="Lucas J."/>
            <person name="Kovtun M."/>
            <person name="Corcoran D."/>
            <person name="Baugh L.R."/>
            <person name="Kiontke K."/>
            <person name="Gunsalus K."/>
            <person name="Fitch D.H."/>
            <person name="Piano F."/>
        </authorList>
    </citation>
    <scope>NUCLEOTIDE SEQUENCE [LARGE SCALE GENOMIC DNA]</scope>
    <source>
        <strain evidence="5">PF1309</strain>
    </source>
</reference>
<dbReference type="Pfam" id="PF10170">
    <property type="entry name" value="C6_DPF"/>
    <property type="match status" value="1"/>
</dbReference>
<evidence type="ECO:0000313" key="6">
    <source>
        <dbReference type="Proteomes" id="UP000218231"/>
    </source>
</evidence>
<organism evidence="5 6">
    <name type="scientific">Diploscapter pachys</name>
    <dbReference type="NCBI Taxonomy" id="2018661"/>
    <lineage>
        <taxon>Eukaryota</taxon>
        <taxon>Metazoa</taxon>
        <taxon>Ecdysozoa</taxon>
        <taxon>Nematoda</taxon>
        <taxon>Chromadorea</taxon>
        <taxon>Rhabditida</taxon>
        <taxon>Rhabditina</taxon>
        <taxon>Rhabditomorpha</taxon>
        <taxon>Rhabditoidea</taxon>
        <taxon>Rhabditidae</taxon>
        <taxon>Diploscapter</taxon>
    </lineage>
</organism>
<sequence>MMSEEVGEGSKEAETGEETEDVTQLNPFIQFECGICGMKENTLHGNLQVSDGFFNCPVFFVRDPFIPYTRVRARKPCLADFLVLGGTCSMCERSVCIDKACSVYFGARFCAICVIRERRRFPEKVVEATLKAQAQAEASAAKSN</sequence>
<evidence type="ECO:0000256" key="2">
    <source>
        <dbReference type="ARBA" id="ARBA00014801"/>
    </source>
</evidence>
<dbReference type="OrthoDB" id="191995at2759"/>
<dbReference type="PANTHER" id="PTHR31849">
    <property type="entry name" value="CYSTEINE-RICH PDF MOTIF DOMAIN-CONTAINING PROTEIN 1"/>
    <property type="match status" value="1"/>
</dbReference>
<dbReference type="InterPro" id="IPR042426">
    <property type="entry name" value="CDPF1"/>
</dbReference>
<dbReference type="AlphaFoldDB" id="A0A2A2LHX7"/>
<evidence type="ECO:0000256" key="1">
    <source>
        <dbReference type="ARBA" id="ARBA00007917"/>
    </source>
</evidence>
<dbReference type="PANTHER" id="PTHR31849:SF1">
    <property type="entry name" value="CYSTEINE-RICH DPF MOTIF DOMAIN-CONTAINING PROTEIN 1"/>
    <property type="match status" value="1"/>
</dbReference>
<accession>A0A2A2LHX7</accession>
<dbReference type="Proteomes" id="UP000218231">
    <property type="component" value="Unassembled WGS sequence"/>
</dbReference>
<protein>
    <recommendedName>
        <fullName evidence="2">Cysteine-rich DPF motif domain-containing protein 1</fullName>
    </recommendedName>
</protein>
<dbReference type="STRING" id="2018661.A0A2A2LHX7"/>
<dbReference type="PRINTS" id="PR01995">
    <property type="entry name" value="UPF0595"/>
</dbReference>
<feature type="domain" description="Cysteine-rich DPF motif" evidence="4">
    <location>
        <begin position="31"/>
        <end position="127"/>
    </location>
</feature>
<name>A0A2A2LHX7_9BILA</name>
<evidence type="ECO:0000256" key="3">
    <source>
        <dbReference type="SAM" id="MobiDB-lite"/>
    </source>
</evidence>
<gene>
    <name evidence="5" type="ORF">WR25_25092</name>
</gene>
<proteinExistence type="inferred from homology"/>
<feature type="region of interest" description="Disordered" evidence="3">
    <location>
        <begin position="1"/>
        <end position="21"/>
    </location>
</feature>
<keyword evidence="6" id="KW-1185">Reference proteome</keyword>
<dbReference type="EMBL" id="LIAE01006736">
    <property type="protein sequence ID" value="PAV85784.1"/>
    <property type="molecule type" value="Genomic_DNA"/>
</dbReference>
<dbReference type="InterPro" id="IPR018785">
    <property type="entry name" value="CDPF1_dom"/>
</dbReference>
<comment type="similarity">
    <text evidence="1">Belongs to the CDPF1 family.</text>
</comment>
<comment type="caution">
    <text evidence="5">The sequence shown here is derived from an EMBL/GenBank/DDBJ whole genome shotgun (WGS) entry which is preliminary data.</text>
</comment>
<evidence type="ECO:0000259" key="4">
    <source>
        <dbReference type="Pfam" id="PF10170"/>
    </source>
</evidence>